<keyword evidence="4 7" id="KW-0694">RNA-binding</keyword>
<dbReference type="Gene3D" id="3.30.1370.10">
    <property type="entry name" value="K Homology domain, type 1"/>
    <property type="match status" value="3"/>
</dbReference>
<dbReference type="CDD" id="cd22436">
    <property type="entry name" value="KH-I_NOVA_rpt2"/>
    <property type="match status" value="1"/>
</dbReference>
<dbReference type="CDD" id="cd22435">
    <property type="entry name" value="KH-I_NOVA_rpt1"/>
    <property type="match status" value="1"/>
</dbReference>
<keyword evidence="5" id="KW-0508">mRNA splicing</keyword>
<feature type="domain" description="K Homology" evidence="8">
    <location>
        <begin position="140"/>
        <end position="212"/>
    </location>
</feature>
<evidence type="ECO:0000259" key="8">
    <source>
        <dbReference type="SMART" id="SM00322"/>
    </source>
</evidence>
<reference evidence="10" key="1">
    <citation type="submission" date="2025-08" db="UniProtKB">
        <authorList>
            <consortium name="RefSeq"/>
        </authorList>
    </citation>
    <scope>IDENTIFICATION</scope>
</reference>
<evidence type="ECO:0000256" key="3">
    <source>
        <dbReference type="ARBA" id="ARBA00022737"/>
    </source>
</evidence>
<dbReference type="RefSeq" id="XP_029644249.1">
    <property type="nucleotide sequence ID" value="XM_029788389.2"/>
</dbReference>
<keyword evidence="6" id="KW-0539">Nucleus</keyword>
<sequence length="551" mass="59773">MENEIIIGDSFESTSLMLSNENAINLKMLIPSCAAGAIIGKGGESIGHIQKDTGSRIRMTKLNDFYPGTSERVCLITGSLEAVRKVIYFIMDKIKEKPAECSYPRTEEKLPLFELSRQIIRRSSTISNSSTTTSGSLDGTFMHVKILVPNSTAGRIIGKGGQYVEQIKEETGAYVQISQKSRETKLPERCVTIAGDLVSSKKAIDLILHKIVEDPYSRNFTTLSYAGYPGPIANASPTGSPFANSYTAERNDSRDLSNNLRSEFGDKNSLEFSSMGNLNINSILNSNLLTPSSLLDNLKMTLRNLGYSELAIDEITSAYNTLSNYGCLPHVNSVGILPNMLNTGSLTSYCSNTISNLGKNRTQSSISQNSPFISNSTCRDNLGSQYGPIGSNSETFSSTHTTGSNDVYSIREKVGLGSIINNANYHSVGFPCNSSKNIDDICFSGMNNNSFGLGLGLCGPTDKPNITSKQEIEVPETIVGAILGPKGKGIVEIQQLTNAVVQISKRGVYAPGTRNRLVDISGTPLNVAKAQFLIQQRLQQEETKRSQQTKN</sequence>
<dbReference type="Pfam" id="PF00013">
    <property type="entry name" value="KH_1"/>
    <property type="match status" value="3"/>
</dbReference>
<keyword evidence="3" id="KW-0677">Repeat</keyword>
<dbReference type="GO" id="GO:0008380">
    <property type="term" value="P:RNA splicing"/>
    <property type="evidence" value="ECO:0007669"/>
    <property type="project" value="UniProtKB-KW"/>
</dbReference>
<dbReference type="InterPro" id="IPR047275">
    <property type="entry name" value="KH-I_NOVA_rpt1"/>
</dbReference>
<dbReference type="GO" id="GO:0003723">
    <property type="term" value="F:RNA binding"/>
    <property type="evidence" value="ECO:0007669"/>
    <property type="project" value="UniProtKB-UniRule"/>
</dbReference>
<dbReference type="Proteomes" id="UP000515154">
    <property type="component" value="Linkage group LG13"/>
</dbReference>
<comment type="subcellular location">
    <subcellularLocation>
        <location evidence="1">Nucleus</location>
    </subcellularLocation>
</comment>
<dbReference type="InterPro" id="IPR047276">
    <property type="entry name" value="KH-I_NOVA_rpt2"/>
</dbReference>
<dbReference type="SMART" id="SM00322">
    <property type="entry name" value="KH"/>
    <property type="match status" value="3"/>
</dbReference>
<evidence type="ECO:0000256" key="4">
    <source>
        <dbReference type="ARBA" id="ARBA00022884"/>
    </source>
</evidence>
<protein>
    <submittedName>
        <fullName evidence="10">RNA-binding protein Nova-1-like</fullName>
    </submittedName>
</protein>
<evidence type="ECO:0000313" key="9">
    <source>
        <dbReference type="Proteomes" id="UP000515154"/>
    </source>
</evidence>
<feature type="domain" description="K Homology" evidence="8">
    <location>
        <begin position="22"/>
        <end position="95"/>
    </location>
</feature>
<evidence type="ECO:0000256" key="5">
    <source>
        <dbReference type="ARBA" id="ARBA00023187"/>
    </source>
</evidence>
<dbReference type="InterPro" id="IPR036612">
    <property type="entry name" value="KH_dom_type_1_sf"/>
</dbReference>
<evidence type="ECO:0000256" key="7">
    <source>
        <dbReference type="PROSITE-ProRule" id="PRU00117"/>
    </source>
</evidence>
<accession>A0A6P7T0Q4</accession>
<keyword evidence="9" id="KW-1185">Reference proteome</keyword>
<feature type="domain" description="K Homology" evidence="8">
    <location>
        <begin position="466"/>
        <end position="539"/>
    </location>
</feature>
<name>A0A6P7T0Q4_9MOLL</name>
<dbReference type="KEGG" id="osn:115218523"/>
<dbReference type="PANTHER" id="PTHR10288">
    <property type="entry name" value="KH DOMAIN CONTAINING RNA BINDING PROTEIN"/>
    <property type="match status" value="1"/>
</dbReference>
<evidence type="ECO:0000256" key="1">
    <source>
        <dbReference type="ARBA" id="ARBA00004123"/>
    </source>
</evidence>
<proteinExistence type="predicted"/>
<dbReference type="GO" id="GO:0005634">
    <property type="term" value="C:nucleus"/>
    <property type="evidence" value="ECO:0007669"/>
    <property type="project" value="UniProtKB-SubCell"/>
</dbReference>
<organism evidence="9 10">
    <name type="scientific">Octopus sinensis</name>
    <name type="common">East Asian common octopus</name>
    <dbReference type="NCBI Taxonomy" id="2607531"/>
    <lineage>
        <taxon>Eukaryota</taxon>
        <taxon>Metazoa</taxon>
        <taxon>Spiralia</taxon>
        <taxon>Lophotrochozoa</taxon>
        <taxon>Mollusca</taxon>
        <taxon>Cephalopoda</taxon>
        <taxon>Coleoidea</taxon>
        <taxon>Octopodiformes</taxon>
        <taxon>Octopoda</taxon>
        <taxon>Incirrata</taxon>
        <taxon>Octopodidae</taxon>
        <taxon>Octopus</taxon>
    </lineage>
</organism>
<dbReference type="GO" id="GO:0006397">
    <property type="term" value="P:mRNA processing"/>
    <property type="evidence" value="ECO:0007669"/>
    <property type="project" value="UniProtKB-KW"/>
</dbReference>
<dbReference type="PROSITE" id="PS50084">
    <property type="entry name" value="KH_TYPE_1"/>
    <property type="match status" value="3"/>
</dbReference>
<dbReference type="AlphaFoldDB" id="A0A6P7T0Q4"/>
<dbReference type="InterPro" id="IPR004088">
    <property type="entry name" value="KH_dom_type_1"/>
</dbReference>
<gene>
    <name evidence="10" type="primary">LOC115218523</name>
</gene>
<dbReference type="SUPFAM" id="SSF54791">
    <property type="entry name" value="Eukaryotic type KH-domain (KH-domain type I)"/>
    <property type="match status" value="3"/>
</dbReference>
<keyword evidence="2" id="KW-0507">mRNA processing</keyword>
<dbReference type="CDD" id="cd09031">
    <property type="entry name" value="KH-I_NOVA_rpt3"/>
    <property type="match status" value="1"/>
</dbReference>
<evidence type="ECO:0000256" key="6">
    <source>
        <dbReference type="ARBA" id="ARBA00023242"/>
    </source>
</evidence>
<dbReference type="InterPro" id="IPR047274">
    <property type="entry name" value="KH-I_NOVA_rpt3"/>
</dbReference>
<evidence type="ECO:0000256" key="2">
    <source>
        <dbReference type="ARBA" id="ARBA00022664"/>
    </source>
</evidence>
<dbReference type="InterPro" id="IPR004087">
    <property type="entry name" value="KH_dom"/>
</dbReference>
<evidence type="ECO:0000313" key="10">
    <source>
        <dbReference type="RefSeq" id="XP_029644249.1"/>
    </source>
</evidence>